<dbReference type="Proteomes" id="UP000024635">
    <property type="component" value="Unassembled WGS sequence"/>
</dbReference>
<gene>
    <name evidence="1" type="primary">Acey_s0007.g3496</name>
    <name evidence="1" type="ORF">Y032_0007g3496</name>
</gene>
<dbReference type="AlphaFoldDB" id="A0A016VMT2"/>
<keyword evidence="2" id="KW-1185">Reference proteome</keyword>
<evidence type="ECO:0000313" key="2">
    <source>
        <dbReference type="Proteomes" id="UP000024635"/>
    </source>
</evidence>
<dbReference type="EMBL" id="JARK01001343">
    <property type="protein sequence ID" value="EYC28914.1"/>
    <property type="molecule type" value="Genomic_DNA"/>
</dbReference>
<reference evidence="2" key="1">
    <citation type="journal article" date="2015" name="Nat. Genet.">
        <title>The genome and transcriptome of the zoonotic hookworm Ancylostoma ceylanicum identify infection-specific gene families.</title>
        <authorList>
            <person name="Schwarz E.M."/>
            <person name="Hu Y."/>
            <person name="Antoshechkin I."/>
            <person name="Miller M.M."/>
            <person name="Sternberg P.W."/>
            <person name="Aroian R.V."/>
        </authorList>
    </citation>
    <scope>NUCLEOTIDE SEQUENCE</scope>
    <source>
        <strain evidence="2">HY135</strain>
    </source>
</reference>
<evidence type="ECO:0000313" key="1">
    <source>
        <dbReference type="EMBL" id="EYC28914.1"/>
    </source>
</evidence>
<comment type="caution">
    <text evidence="1">The sequence shown here is derived from an EMBL/GenBank/DDBJ whole genome shotgun (WGS) entry which is preliminary data.</text>
</comment>
<accession>A0A016VMT2</accession>
<name>A0A016VMT2_9BILA</name>
<proteinExistence type="predicted"/>
<organism evidence="1 2">
    <name type="scientific">Ancylostoma ceylanicum</name>
    <dbReference type="NCBI Taxonomy" id="53326"/>
    <lineage>
        <taxon>Eukaryota</taxon>
        <taxon>Metazoa</taxon>
        <taxon>Ecdysozoa</taxon>
        <taxon>Nematoda</taxon>
        <taxon>Chromadorea</taxon>
        <taxon>Rhabditida</taxon>
        <taxon>Rhabditina</taxon>
        <taxon>Rhabditomorpha</taxon>
        <taxon>Strongyloidea</taxon>
        <taxon>Ancylostomatidae</taxon>
        <taxon>Ancylostomatinae</taxon>
        <taxon>Ancylostoma</taxon>
    </lineage>
</organism>
<sequence length="91" mass="10793">MFHERRSILLTYSVERANSEIICFRNTTANWRKLLQKPWVEHVGKGPRIRPHMDTMFKRSSLKEPVFNGPIHPGVYEFLDKECACLNIHLR</sequence>
<protein>
    <submittedName>
        <fullName evidence="1">Uncharacterized protein</fullName>
    </submittedName>
</protein>